<protein>
    <submittedName>
        <fullName evidence="1">Uncharacterized protein</fullName>
    </submittedName>
</protein>
<reference evidence="1 2" key="1">
    <citation type="submission" date="2019-07" db="EMBL/GenBank/DDBJ databases">
        <title>Whole genome shotgun sequence of Brevifollis gellanilyticus NBRC 108608.</title>
        <authorList>
            <person name="Hosoyama A."/>
            <person name="Uohara A."/>
            <person name="Ohji S."/>
            <person name="Ichikawa N."/>
        </authorList>
    </citation>
    <scope>NUCLEOTIDE SEQUENCE [LARGE SCALE GENOMIC DNA]</scope>
    <source>
        <strain evidence="1 2">NBRC 108608</strain>
    </source>
</reference>
<keyword evidence="2" id="KW-1185">Reference proteome</keyword>
<comment type="caution">
    <text evidence="1">The sequence shown here is derived from an EMBL/GenBank/DDBJ whole genome shotgun (WGS) entry which is preliminary data.</text>
</comment>
<organism evidence="1 2">
    <name type="scientific">Brevifollis gellanilyticus</name>
    <dbReference type="NCBI Taxonomy" id="748831"/>
    <lineage>
        <taxon>Bacteria</taxon>
        <taxon>Pseudomonadati</taxon>
        <taxon>Verrucomicrobiota</taxon>
        <taxon>Verrucomicrobiia</taxon>
        <taxon>Verrucomicrobiales</taxon>
        <taxon>Verrucomicrobiaceae</taxon>
    </lineage>
</organism>
<accession>A0A512M6H7</accession>
<evidence type="ECO:0000313" key="2">
    <source>
        <dbReference type="Proteomes" id="UP000321577"/>
    </source>
</evidence>
<evidence type="ECO:0000313" key="1">
    <source>
        <dbReference type="EMBL" id="GEP42337.1"/>
    </source>
</evidence>
<proteinExistence type="predicted"/>
<sequence length="233" mass="25688">MTANSLIAAAASLQRLEGVAGVILFKGRNTVHKQMPFSDGRALDLQETISQMVDGYRQVRRKMRQLYLEFDGGTLLIIIQDESVLVMLLTARADADLVASAASVLMSDHALMLTQLPSDTPTTPAKTSDGIEELVVTSPLRIQEMNEKAEPLVNNWGQVRKVVESLLGKVMGRAQVGNLIDRTLEKRSTPDPYRLPVSEVRKLAISLIEYVPNTAKRQALLSELEPQLSELLP</sequence>
<dbReference type="Proteomes" id="UP000321577">
    <property type="component" value="Unassembled WGS sequence"/>
</dbReference>
<dbReference type="EMBL" id="BKAG01000009">
    <property type="protein sequence ID" value="GEP42337.1"/>
    <property type="molecule type" value="Genomic_DNA"/>
</dbReference>
<dbReference type="AlphaFoldDB" id="A0A512M6H7"/>
<gene>
    <name evidence="1" type="ORF">BGE01nite_16280</name>
</gene>
<dbReference type="OrthoDB" id="190140at2"/>
<name>A0A512M6H7_9BACT</name>
<dbReference type="RefSeq" id="WP_146849941.1">
    <property type="nucleotide sequence ID" value="NZ_BKAG01000009.1"/>
</dbReference>